<sequence>MGFQFSYVCDLLQRLEDAQRAAVRSTSTTTTPRTNNANGIISEWFRGHQTQLARDGQVDTAALLSTLLPEKRTDRVYLIREKKLQTIIGRGLFLGRSRILELERWTVAGSGVDLADCVSDILTQTPSPPSCENVTVEEIDDLLHSIAAGCRFSSPAVRSSAPSERRLTDNELALGDLYRRLTARDAKWLTRLILKNFEPVVLDPQTVYRSCHPLLPAILQVQDDFTVVGATLARQRHERTVTGRANLADYLKPALGVKVGRQPWIKGRSIKHCLDMSLGRMSCEEKVDGEYCQIHIDLSKDRDCIQIFSKSGKDSTNDRMSLHDSIRQSLQLGQTSCPLKKGCILEGELVVYSDKDTKILDFHKIRKHVSRSGTFIRTDQDSQRHSWEHLMIVYYDLLMVDDESLLAVRQSERFQRLKDLVTIVPGRSVLVKREIIDCTKRSAASDLRRAFARCITSHGEGLVLKQDDPYFNFDTSRKPYSCCAIKLKKDYIGHFGDIGDFAVVGARYDATKAKTYGIPNLKWTHFYVGCLENKDEVERFHKPPKFVVTNVVELNVTQLKMFVTFVNPQSVAPEENKATYFRVEMGVDNGKRPSAVFPVPPVFDLRCFSFDMVGNTGFCSPRFPMVNKIHCDRTYRDALSFAELQEMAIRERELPPPEDSQELLGWIAALEAADPKGTVSVDESSQSTVATLRRCETPLTQSSQTGLPTSPPRLGIPVTGNGPPTLPKSSAVEALVQTPLNGAASSLRGPQGQKRPHESTVPSTTNRRKARKSDNDYSTTSAIVSQKESRNAASLSNDREPLTDIRVNSSRRNNVPRTANPSLGIAQSMYQLSSEDNPRLSAPERAQTSIISASMSFQGVFAAPQASSDLAGNVAAVIRKARSQSEGNSRERRIDYTSAEAGGAAAAAGKCRYLPTSCTLAPLLFLLSPCIADFPWVTEDLLRCHGIVDFARDPKTWPVPKRLNSRAIRSTTDPSASSRKGKNTPWGRKKRAVLVDARRKEATEAFLKCIVDAQLKGRDGKKEYVDVYDWRVLEALKREEEQVSRNGERPDASLSSSMAQGIWRKFWVGLA</sequence>
<dbReference type="GO" id="GO:0032807">
    <property type="term" value="C:DNA ligase IV complex"/>
    <property type="evidence" value="ECO:0007669"/>
    <property type="project" value="TreeGrafter"/>
</dbReference>
<dbReference type="PANTHER" id="PTHR45997">
    <property type="entry name" value="DNA LIGASE 4"/>
    <property type="match status" value="1"/>
</dbReference>
<gene>
    <name evidence="8" type="ORF">B0H63DRAFT_248675</name>
</gene>
<dbReference type="CDD" id="cd08039">
    <property type="entry name" value="Adenylation_DNA_ligase_Fungal"/>
    <property type="match status" value="1"/>
</dbReference>
<evidence type="ECO:0000256" key="5">
    <source>
        <dbReference type="ARBA" id="ARBA00023242"/>
    </source>
</evidence>
<dbReference type="Gene3D" id="2.40.50.140">
    <property type="entry name" value="Nucleic acid-binding proteins"/>
    <property type="match status" value="1"/>
</dbReference>
<comment type="caution">
    <text evidence="8">The sequence shown here is derived from an EMBL/GenBank/DDBJ whole genome shotgun (WGS) entry which is preliminary data.</text>
</comment>
<keyword evidence="9" id="KW-1185">Reference proteome</keyword>
<dbReference type="GO" id="GO:0003677">
    <property type="term" value="F:DNA binding"/>
    <property type="evidence" value="ECO:0007669"/>
    <property type="project" value="InterPro"/>
</dbReference>
<keyword evidence="5" id="KW-0539">Nucleus</keyword>
<proteinExistence type="inferred from homology"/>
<dbReference type="AlphaFoldDB" id="A0AAE0KL45"/>
<feature type="compositionally biased region" description="Polar residues" evidence="6">
    <location>
        <begin position="967"/>
        <end position="978"/>
    </location>
</feature>
<evidence type="ECO:0000256" key="2">
    <source>
        <dbReference type="ARBA" id="ARBA00022598"/>
    </source>
</evidence>
<dbReference type="GO" id="GO:0006310">
    <property type="term" value="P:DNA recombination"/>
    <property type="evidence" value="ECO:0007669"/>
    <property type="project" value="InterPro"/>
</dbReference>
<keyword evidence="4" id="KW-0067">ATP-binding</keyword>
<dbReference type="InterPro" id="IPR012340">
    <property type="entry name" value="NA-bd_OB-fold"/>
</dbReference>
<organism evidence="8 9">
    <name type="scientific">Podospora didyma</name>
    <dbReference type="NCBI Taxonomy" id="330526"/>
    <lineage>
        <taxon>Eukaryota</taxon>
        <taxon>Fungi</taxon>
        <taxon>Dikarya</taxon>
        <taxon>Ascomycota</taxon>
        <taxon>Pezizomycotina</taxon>
        <taxon>Sordariomycetes</taxon>
        <taxon>Sordariomycetidae</taxon>
        <taxon>Sordariales</taxon>
        <taxon>Podosporaceae</taxon>
        <taxon>Podospora</taxon>
    </lineage>
</organism>
<dbReference type="GO" id="GO:0006297">
    <property type="term" value="P:nucleotide-excision repair, DNA gap filling"/>
    <property type="evidence" value="ECO:0007669"/>
    <property type="project" value="TreeGrafter"/>
</dbReference>
<keyword evidence="3" id="KW-0547">Nucleotide-binding</keyword>
<feature type="compositionally biased region" description="Low complexity" evidence="6">
    <location>
        <begin position="806"/>
        <end position="815"/>
    </location>
</feature>
<accession>A0AAE0KL45</accession>
<dbReference type="InterPro" id="IPR036599">
    <property type="entry name" value="DNA_ligase_N_sf"/>
</dbReference>
<evidence type="ECO:0000313" key="8">
    <source>
        <dbReference type="EMBL" id="KAK3378484.1"/>
    </source>
</evidence>
<reference evidence="8" key="1">
    <citation type="journal article" date="2023" name="Mol. Phylogenet. Evol.">
        <title>Genome-scale phylogeny and comparative genomics of the fungal order Sordariales.</title>
        <authorList>
            <person name="Hensen N."/>
            <person name="Bonometti L."/>
            <person name="Westerberg I."/>
            <person name="Brannstrom I.O."/>
            <person name="Guillou S."/>
            <person name="Cros-Aarteil S."/>
            <person name="Calhoun S."/>
            <person name="Haridas S."/>
            <person name="Kuo A."/>
            <person name="Mondo S."/>
            <person name="Pangilinan J."/>
            <person name="Riley R."/>
            <person name="LaButti K."/>
            <person name="Andreopoulos B."/>
            <person name="Lipzen A."/>
            <person name="Chen C."/>
            <person name="Yan M."/>
            <person name="Daum C."/>
            <person name="Ng V."/>
            <person name="Clum A."/>
            <person name="Steindorff A."/>
            <person name="Ohm R.A."/>
            <person name="Martin F."/>
            <person name="Silar P."/>
            <person name="Natvig D.O."/>
            <person name="Lalanne C."/>
            <person name="Gautier V."/>
            <person name="Ament-Velasquez S.L."/>
            <person name="Kruys A."/>
            <person name="Hutchinson M.I."/>
            <person name="Powell A.J."/>
            <person name="Barry K."/>
            <person name="Miller A.N."/>
            <person name="Grigoriev I.V."/>
            <person name="Debuchy R."/>
            <person name="Gladieux P."/>
            <person name="Hiltunen Thoren M."/>
            <person name="Johannesson H."/>
        </authorList>
    </citation>
    <scope>NUCLEOTIDE SEQUENCE</scope>
    <source>
        <strain evidence="8">CBS 232.78</strain>
    </source>
</reference>
<dbReference type="EMBL" id="JAULSW010000006">
    <property type="protein sequence ID" value="KAK3378484.1"/>
    <property type="molecule type" value="Genomic_DNA"/>
</dbReference>
<dbReference type="GO" id="GO:0005524">
    <property type="term" value="F:ATP binding"/>
    <property type="evidence" value="ECO:0007669"/>
    <property type="project" value="UniProtKB-KW"/>
</dbReference>
<evidence type="ECO:0000256" key="3">
    <source>
        <dbReference type="ARBA" id="ARBA00022741"/>
    </source>
</evidence>
<dbReference type="GO" id="GO:0006303">
    <property type="term" value="P:double-strand break repair via nonhomologous end joining"/>
    <property type="evidence" value="ECO:0007669"/>
    <property type="project" value="TreeGrafter"/>
</dbReference>
<evidence type="ECO:0000256" key="1">
    <source>
        <dbReference type="ARBA" id="ARBA00007572"/>
    </source>
</evidence>
<keyword evidence="2" id="KW-0436">Ligase</keyword>
<dbReference type="InterPro" id="IPR012310">
    <property type="entry name" value="DNA_ligase_ATP-dep_cent"/>
</dbReference>
<dbReference type="InterPro" id="IPR029710">
    <property type="entry name" value="LIG4"/>
</dbReference>
<dbReference type="SUPFAM" id="SSF56091">
    <property type="entry name" value="DNA ligase/mRNA capping enzyme, catalytic domain"/>
    <property type="match status" value="1"/>
</dbReference>
<dbReference type="PANTHER" id="PTHR45997:SF2">
    <property type="entry name" value="ATP DEPENDENT DNA LIGASE DOMAIN PROTEIN (AFU_ORTHOLOGUE AFUA_5G02430)"/>
    <property type="match status" value="1"/>
</dbReference>
<feature type="domain" description="ATP-dependent DNA ligase family profile" evidence="7">
    <location>
        <begin position="392"/>
        <end position="532"/>
    </location>
</feature>
<dbReference type="Gene3D" id="1.10.3260.10">
    <property type="entry name" value="DNA ligase, ATP-dependent, N-terminal domain"/>
    <property type="match status" value="1"/>
</dbReference>
<evidence type="ECO:0000256" key="6">
    <source>
        <dbReference type="SAM" id="MobiDB-lite"/>
    </source>
</evidence>
<protein>
    <recommendedName>
        <fullName evidence="7">ATP-dependent DNA ligase family profile domain-containing protein</fullName>
    </recommendedName>
</protein>
<dbReference type="Pfam" id="PF01068">
    <property type="entry name" value="DNA_ligase_A_M"/>
    <property type="match status" value="1"/>
</dbReference>
<evidence type="ECO:0000259" key="7">
    <source>
        <dbReference type="PROSITE" id="PS50160"/>
    </source>
</evidence>
<feature type="compositionally biased region" description="Polar residues" evidence="6">
    <location>
        <begin position="776"/>
        <end position="796"/>
    </location>
</feature>
<dbReference type="Proteomes" id="UP001285441">
    <property type="component" value="Unassembled WGS sequence"/>
</dbReference>
<name>A0AAE0KL45_9PEZI</name>
<dbReference type="InterPro" id="IPR012308">
    <property type="entry name" value="DNA_ligase_ATP-dep_N"/>
</dbReference>
<comment type="similarity">
    <text evidence="1">Belongs to the ATP-dependent DNA ligase family.</text>
</comment>
<dbReference type="GO" id="GO:0003910">
    <property type="term" value="F:DNA ligase (ATP) activity"/>
    <property type="evidence" value="ECO:0007669"/>
    <property type="project" value="InterPro"/>
</dbReference>
<feature type="region of interest" description="Disordered" evidence="6">
    <location>
        <begin position="695"/>
        <end position="729"/>
    </location>
</feature>
<reference evidence="8" key="2">
    <citation type="submission" date="2023-06" db="EMBL/GenBank/DDBJ databases">
        <authorList>
            <consortium name="Lawrence Berkeley National Laboratory"/>
            <person name="Haridas S."/>
            <person name="Hensen N."/>
            <person name="Bonometti L."/>
            <person name="Westerberg I."/>
            <person name="Brannstrom I.O."/>
            <person name="Guillou S."/>
            <person name="Cros-Aarteil S."/>
            <person name="Calhoun S."/>
            <person name="Kuo A."/>
            <person name="Mondo S."/>
            <person name="Pangilinan J."/>
            <person name="Riley R."/>
            <person name="LaButti K."/>
            <person name="Andreopoulos B."/>
            <person name="Lipzen A."/>
            <person name="Chen C."/>
            <person name="Yanf M."/>
            <person name="Daum C."/>
            <person name="Ng V."/>
            <person name="Clum A."/>
            <person name="Steindorff A."/>
            <person name="Ohm R."/>
            <person name="Martin F."/>
            <person name="Silar P."/>
            <person name="Natvig D."/>
            <person name="Lalanne C."/>
            <person name="Gautier V."/>
            <person name="Ament-velasquez S.L."/>
            <person name="Kruys A."/>
            <person name="Hutchinson M.I."/>
            <person name="Powell A.J."/>
            <person name="Barry K."/>
            <person name="Miller A.N."/>
            <person name="Grigoriev I.V."/>
            <person name="Debuchy R."/>
            <person name="Gladieux P."/>
            <person name="Thoren M.H."/>
            <person name="Johannesson H."/>
        </authorList>
    </citation>
    <scope>NUCLEOTIDE SEQUENCE</scope>
    <source>
        <strain evidence="8">CBS 232.78</strain>
    </source>
</reference>
<dbReference type="PROSITE" id="PS50160">
    <property type="entry name" value="DNA_LIGASE_A3"/>
    <property type="match status" value="1"/>
</dbReference>
<feature type="region of interest" description="Disordered" evidence="6">
    <location>
        <begin position="966"/>
        <end position="986"/>
    </location>
</feature>
<dbReference type="Gene3D" id="3.30.470.30">
    <property type="entry name" value="DNA ligase/mRNA capping enzyme"/>
    <property type="match status" value="1"/>
</dbReference>
<feature type="compositionally biased region" description="Polar residues" evidence="6">
    <location>
        <begin position="698"/>
        <end position="708"/>
    </location>
</feature>
<evidence type="ECO:0000313" key="9">
    <source>
        <dbReference type="Proteomes" id="UP001285441"/>
    </source>
</evidence>
<feature type="region of interest" description="Disordered" evidence="6">
    <location>
        <begin position="742"/>
        <end position="821"/>
    </location>
</feature>
<evidence type="ECO:0000256" key="4">
    <source>
        <dbReference type="ARBA" id="ARBA00022840"/>
    </source>
</evidence>
<dbReference type="Pfam" id="PF04675">
    <property type="entry name" value="DNA_ligase_A_N"/>
    <property type="match status" value="1"/>
</dbReference>